<comment type="caution">
    <text evidence="1">The sequence shown here is derived from an EMBL/GenBank/DDBJ whole genome shotgun (WGS) entry which is preliminary data.</text>
</comment>
<proteinExistence type="predicted"/>
<organism evidence="1">
    <name type="scientific">Fervidobacterium nodosum</name>
    <dbReference type="NCBI Taxonomy" id="2424"/>
    <lineage>
        <taxon>Bacteria</taxon>
        <taxon>Thermotogati</taxon>
        <taxon>Thermotogota</taxon>
        <taxon>Thermotogae</taxon>
        <taxon>Thermotogales</taxon>
        <taxon>Fervidobacteriaceae</taxon>
        <taxon>Fervidobacterium</taxon>
    </lineage>
</organism>
<sequence length="55" mass="6279">MQRNYISDFVHKVLKKVGEYCLTNGIETIVIAQPNAGIRSIDIGKQNNQKLYQMP</sequence>
<dbReference type="EMBL" id="DRXW01000200">
    <property type="protein sequence ID" value="HHR33930.1"/>
    <property type="molecule type" value="Genomic_DNA"/>
</dbReference>
<reference evidence="1" key="1">
    <citation type="journal article" date="2020" name="mSystems">
        <title>Genome- and Community-Level Interaction Insights into Carbon Utilization and Element Cycling Functions of Hydrothermarchaeota in Hydrothermal Sediment.</title>
        <authorList>
            <person name="Zhou Z."/>
            <person name="Liu Y."/>
            <person name="Xu W."/>
            <person name="Pan J."/>
            <person name="Luo Z.H."/>
            <person name="Li M."/>
        </authorList>
    </citation>
    <scope>NUCLEOTIDE SEQUENCE [LARGE SCALE GENOMIC DNA]</scope>
    <source>
        <strain evidence="1">SpSt-1088</strain>
    </source>
</reference>
<accession>A0A7C5YDY1</accession>
<gene>
    <name evidence="1" type="ORF">ENM46_03170</name>
</gene>
<dbReference type="AlphaFoldDB" id="A0A7C5YDY1"/>
<name>A0A7C5YDY1_9BACT</name>
<protein>
    <submittedName>
        <fullName evidence="1">Uncharacterized protein</fullName>
    </submittedName>
</protein>
<evidence type="ECO:0000313" key="1">
    <source>
        <dbReference type="EMBL" id="HHR33930.1"/>
    </source>
</evidence>